<organism evidence="7 8">
    <name type="scientific">Bursaphelenchus okinawaensis</name>
    <dbReference type="NCBI Taxonomy" id="465554"/>
    <lineage>
        <taxon>Eukaryota</taxon>
        <taxon>Metazoa</taxon>
        <taxon>Ecdysozoa</taxon>
        <taxon>Nematoda</taxon>
        <taxon>Chromadorea</taxon>
        <taxon>Rhabditida</taxon>
        <taxon>Tylenchina</taxon>
        <taxon>Tylenchomorpha</taxon>
        <taxon>Aphelenchoidea</taxon>
        <taxon>Aphelenchoididae</taxon>
        <taxon>Bursaphelenchus</taxon>
    </lineage>
</organism>
<dbReference type="InterPro" id="IPR039913">
    <property type="entry name" value="RPAP1/Rba50"/>
</dbReference>
<dbReference type="PROSITE" id="PS50808">
    <property type="entry name" value="ZF_BED"/>
    <property type="match status" value="1"/>
</dbReference>
<reference evidence="7" key="1">
    <citation type="submission" date="2020-09" db="EMBL/GenBank/DDBJ databases">
        <authorList>
            <person name="Kikuchi T."/>
        </authorList>
    </citation>
    <scope>NUCLEOTIDE SEQUENCE</scope>
    <source>
        <strain evidence="7">SH1</strain>
    </source>
</reference>
<dbReference type="Proteomes" id="UP000614601">
    <property type="component" value="Unassembled WGS sequence"/>
</dbReference>
<dbReference type="GO" id="GO:0006366">
    <property type="term" value="P:transcription by RNA polymerase II"/>
    <property type="evidence" value="ECO:0007669"/>
    <property type="project" value="InterPro"/>
</dbReference>
<keyword evidence="8" id="KW-1185">Reference proteome</keyword>
<feature type="domain" description="BED-type" evidence="6">
    <location>
        <begin position="1"/>
        <end position="50"/>
    </location>
</feature>
<evidence type="ECO:0000256" key="4">
    <source>
        <dbReference type="PROSITE-ProRule" id="PRU00027"/>
    </source>
</evidence>
<sequence>MPSVVWNYFSKTEAGPRCLLCSDLRRRRDSSTKTMWVHLKLKHSDVYQELRGQGDRHTGRVDKIMTTPSSSTSPSSPDSHKTNLNFMPQAYSFTQLFEKQPPINNMLLQSYFQLVKAFTTSRQLSAIQNNQHTKEADYLNNINGRYDMLSHWPERTGQSCCMSENKERKPKVYNTVKLDDPNRGKINVELDDVVEEPLQNVVSFVQERYPGFFDCPEKCERFEFVNGIEEYSQEDGFPAVLDLSSYYGDSKTRDSLAGKSIFLSEYERLNGQVKEDIFDVNPQEEAEDYNEIEAENIRRIKEMDDYEIEKARQEIYERLSQETIDFLKKRATERKPEKVSLFKQKRQGLLTKPSTSTTKVEDNLVKNLEVISDKVTDSHETADSVERLAMDPMHMDFASKYMKAVLPRQEQNMVVLFEKLKIRPKNAGESDELVELARKRLDDISQLFLEDFVTEQGKHEKRFGHGVNPLLDGAWSLMPIRRVVDAFEKRGELTKDDIEIVTLSILFSVLLLKEQKTLFYTLYTPGEVYVHLAELFLLGPEAFKEETVLLGFNRLLNEYLIKKAESGFLSMKLTKSISGLDAFFPFYEELLKRYTEFGVSDSNFALMLLLPAYMNVSVSDALTIRILLWSEHSEVVRQMPLSFDDANSVTSYVSRNIDSMTKLFKATLTDPFNLLLAAYSAAIENGVVLQERNPVLYHFAIQQLEVARRN</sequence>
<keyword evidence="3" id="KW-0862">Zinc</keyword>
<feature type="compositionally biased region" description="Basic and acidic residues" evidence="5">
    <location>
        <begin position="50"/>
        <end position="63"/>
    </location>
</feature>
<keyword evidence="2 4" id="KW-0863">Zinc-finger</keyword>
<evidence type="ECO:0000313" key="8">
    <source>
        <dbReference type="Proteomes" id="UP000614601"/>
    </source>
</evidence>
<evidence type="ECO:0000256" key="2">
    <source>
        <dbReference type="ARBA" id="ARBA00022771"/>
    </source>
</evidence>
<dbReference type="InterPro" id="IPR057989">
    <property type="entry name" value="TPR_RPAP1/MINIYO-like"/>
</dbReference>
<dbReference type="InterPro" id="IPR036236">
    <property type="entry name" value="Znf_C2H2_sf"/>
</dbReference>
<dbReference type="GO" id="GO:0008270">
    <property type="term" value="F:zinc ion binding"/>
    <property type="evidence" value="ECO:0007669"/>
    <property type="project" value="UniProtKB-KW"/>
</dbReference>
<dbReference type="OrthoDB" id="5853122at2759"/>
<accession>A0A811K8H1</accession>
<dbReference type="GO" id="GO:0003677">
    <property type="term" value="F:DNA binding"/>
    <property type="evidence" value="ECO:0007669"/>
    <property type="project" value="InterPro"/>
</dbReference>
<dbReference type="EMBL" id="CAJFCW020000002">
    <property type="protein sequence ID" value="CAG9093886.1"/>
    <property type="molecule type" value="Genomic_DNA"/>
</dbReference>
<dbReference type="PANTHER" id="PTHR21483:SF18">
    <property type="entry name" value="RNA POLYMERASE II-ASSOCIATED PROTEIN 1"/>
    <property type="match status" value="1"/>
</dbReference>
<dbReference type="Pfam" id="PF08621">
    <property type="entry name" value="RPAP1_N"/>
    <property type="match status" value="1"/>
</dbReference>
<dbReference type="EMBL" id="CAJFDH010000002">
    <property type="protein sequence ID" value="CAD5211602.1"/>
    <property type="molecule type" value="Genomic_DNA"/>
</dbReference>
<dbReference type="Pfam" id="PF25766">
    <property type="entry name" value="TPR_RPAP1"/>
    <property type="match status" value="1"/>
</dbReference>
<protein>
    <recommendedName>
        <fullName evidence="6">BED-type domain-containing protein</fullName>
    </recommendedName>
</protein>
<proteinExistence type="predicted"/>
<dbReference type="InterPro" id="IPR003656">
    <property type="entry name" value="Znf_BED"/>
</dbReference>
<evidence type="ECO:0000256" key="1">
    <source>
        <dbReference type="ARBA" id="ARBA00022723"/>
    </source>
</evidence>
<dbReference type="AlphaFoldDB" id="A0A811K8H1"/>
<evidence type="ECO:0000256" key="3">
    <source>
        <dbReference type="ARBA" id="ARBA00022833"/>
    </source>
</evidence>
<evidence type="ECO:0000256" key="5">
    <source>
        <dbReference type="SAM" id="MobiDB-lite"/>
    </source>
</evidence>
<evidence type="ECO:0000313" key="7">
    <source>
        <dbReference type="EMBL" id="CAD5211602.1"/>
    </source>
</evidence>
<evidence type="ECO:0000259" key="6">
    <source>
        <dbReference type="PROSITE" id="PS50808"/>
    </source>
</evidence>
<dbReference type="SUPFAM" id="SSF57667">
    <property type="entry name" value="beta-beta-alpha zinc fingers"/>
    <property type="match status" value="1"/>
</dbReference>
<feature type="compositionally biased region" description="Low complexity" evidence="5">
    <location>
        <begin position="66"/>
        <end position="77"/>
    </location>
</feature>
<dbReference type="PANTHER" id="PTHR21483">
    <property type="entry name" value="RNA POLYMERASE II-ASSOCIATED PROTEIN 1"/>
    <property type="match status" value="1"/>
</dbReference>
<comment type="caution">
    <text evidence="7">The sequence shown here is derived from an EMBL/GenBank/DDBJ whole genome shotgun (WGS) entry which is preliminary data.</text>
</comment>
<keyword evidence="1" id="KW-0479">Metal-binding</keyword>
<gene>
    <name evidence="7" type="ORF">BOKJ2_LOCUS3776</name>
</gene>
<name>A0A811K8H1_9BILA</name>
<dbReference type="InterPro" id="IPR013930">
    <property type="entry name" value="RPAP1_N"/>
</dbReference>
<dbReference type="Proteomes" id="UP000783686">
    <property type="component" value="Unassembled WGS sequence"/>
</dbReference>
<feature type="region of interest" description="Disordered" evidence="5">
    <location>
        <begin position="50"/>
        <end position="83"/>
    </location>
</feature>